<dbReference type="InterPro" id="IPR011249">
    <property type="entry name" value="Metalloenz_LuxS/M16"/>
</dbReference>
<sequence length="907" mass="102284">MRAALALFLMIWSLAWAPAHARQVALPRGVTEVTAVEGIREYRLANGLQVLLVPDASKPTTTVNMTYRVGSRHESYGETGMAHLLEHLLFKGSPKHPNVWAEFGRRGLRANGSTWLDRTNYFASFSANDENLEWYLRWQADAMVNSFISAKDLASEMTVVRNEMEMGENNPGRVLLQKGLATMYQWHNYGKSTIGARSDVENVDIERLQRFYRTYYQPDNATLIVAGKFDPPRTLAWIADAFGAIPRPKRRLPTLYTLDPVQDGERSVTVRRVGGVPLAYAMYHMPPAAHPDFAAVSLLDFVMADEPSGRLHKRLVEAGLAAGVFAFSQALADPGFAVYGVQLAPGQDLEKAREALLDELENLARRPVTEEEVERARRKWLKDWDLEFSDPERVGVALSEAIAAGDWRLFFLMRDRVRQISASDVQRVAEQRLLASNRTLALYVPTASPVRAPAPERVDLASVLRGYRGDPDVKEAEPFDATPRNIEARTLRFTFPVGLQAALLPKSTRGGVVTARLDLRFGTLETLRGHEVTGELLAELLDKGTQRMSRQALHDELDRLRSQVQFSGDERGVTAWITSRRGELPQVIALVGEMLREPALSPEAFEEVRRQQLAGIEAASKEPGAMLDNEIARRLNPYPAGDVRRVLSFDERRAALQRITLEEVRDFHRRFYGASQAQFSAVGDLSVDEVRQALARAFDGWRSASPYERIERPYQEVPPGQLRLVTPDKQNAVLRISQPWRVKELDRDYPALLLANYLLGLGGDSRLWARVREAEGLSYDVRSSIQWNPWQPNSAWSVRAIFAPQNRAKVEAAIREEIDRVLKEGFRPEELERGRRGYLSFRRLSRAQDANLASALAENLYFGRTFLVSEQVDEALSRLTLEEVNAALRRHLRPEQFVVGVAGDFKD</sequence>
<dbReference type="Pfam" id="PF00675">
    <property type="entry name" value="Peptidase_M16"/>
    <property type="match status" value="1"/>
</dbReference>
<accession>A0ABY6MNM5</accession>
<evidence type="ECO:0000256" key="2">
    <source>
        <dbReference type="ARBA" id="ARBA00007261"/>
    </source>
</evidence>
<feature type="domain" description="Peptidase M16 C-terminal" evidence="11">
    <location>
        <begin position="658"/>
        <end position="837"/>
    </location>
</feature>
<evidence type="ECO:0000256" key="5">
    <source>
        <dbReference type="ARBA" id="ARBA00022801"/>
    </source>
</evidence>
<dbReference type="PANTHER" id="PTHR43690">
    <property type="entry name" value="NARDILYSIN"/>
    <property type="match status" value="1"/>
</dbReference>
<name>A0ABY6MNM5_9BURK</name>
<dbReference type="InterPro" id="IPR050626">
    <property type="entry name" value="Peptidase_M16"/>
</dbReference>
<evidence type="ECO:0000256" key="4">
    <source>
        <dbReference type="ARBA" id="ARBA00022723"/>
    </source>
</evidence>
<reference evidence="12" key="1">
    <citation type="submission" date="2022-10" db="EMBL/GenBank/DDBJ databases">
        <title>Complete genome sequence of Schlegelella aquatica LMG 23380.</title>
        <authorList>
            <person name="Musilova J."/>
            <person name="Kourilova X."/>
            <person name="Bezdicek M."/>
            <person name="Hermankova K."/>
            <person name="Obruca S."/>
            <person name="Sedlar K."/>
        </authorList>
    </citation>
    <scope>NUCLEOTIDE SEQUENCE</scope>
    <source>
        <strain evidence="12">LMG 23380</strain>
    </source>
</reference>
<evidence type="ECO:0000313" key="13">
    <source>
        <dbReference type="Proteomes" id="UP001163266"/>
    </source>
</evidence>
<evidence type="ECO:0000256" key="3">
    <source>
        <dbReference type="ARBA" id="ARBA00022670"/>
    </source>
</evidence>
<feature type="domain" description="Peptidase M16 C-terminal" evidence="11">
    <location>
        <begin position="203"/>
        <end position="378"/>
    </location>
</feature>
<keyword evidence="9" id="KW-0732">Signal</keyword>
<dbReference type="InterPro" id="IPR001431">
    <property type="entry name" value="Pept_M16_Zn_BS"/>
</dbReference>
<dbReference type="InterPro" id="IPR011765">
    <property type="entry name" value="Pept_M16_N"/>
</dbReference>
<dbReference type="PROSITE" id="PS00143">
    <property type="entry name" value="INSULINASE"/>
    <property type="match status" value="1"/>
</dbReference>
<keyword evidence="4" id="KW-0479">Metal-binding</keyword>
<evidence type="ECO:0000256" key="1">
    <source>
        <dbReference type="ARBA" id="ARBA00001947"/>
    </source>
</evidence>
<gene>
    <name evidence="12" type="ORF">OMP39_09600</name>
</gene>
<comment type="cofactor">
    <cofactor evidence="1">
        <name>Zn(2+)</name>
        <dbReference type="ChEBI" id="CHEBI:29105"/>
    </cofactor>
</comment>
<keyword evidence="3" id="KW-0645">Protease</keyword>
<keyword evidence="13" id="KW-1185">Reference proteome</keyword>
<evidence type="ECO:0000313" key="12">
    <source>
        <dbReference type="EMBL" id="UZD53940.1"/>
    </source>
</evidence>
<keyword evidence="6" id="KW-0862">Zinc</keyword>
<protein>
    <submittedName>
        <fullName evidence="12">Insulinase family protein</fullName>
    </submittedName>
</protein>
<comment type="similarity">
    <text evidence="2 8">Belongs to the peptidase M16 family.</text>
</comment>
<keyword evidence="5" id="KW-0378">Hydrolase</keyword>
<dbReference type="Proteomes" id="UP001163266">
    <property type="component" value="Chromosome"/>
</dbReference>
<evidence type="ECO:0000259" key="11">
    <source>
        <dbReference type="Pfam" id="PF05193"/>
    </source>
</evidence>
<dbReference type="Pfam" id="PF05193">
    <property type="entry name" value="Peptidase_M16_C"/>
    <property type="match status" value="2"/>
</dbReference>
<proteinExistence type="inferred from homology"/>
<dbReference type="SUPFAM" id="SSF63411">
    <property type="entry name" value="LuxS/MPP-like metallohydrolase"/>
    <property type="match status" value="4"/>
</dbReference>
<organism evidence="12 13">
    <name type="scientific">Caldimonas aquatica</name>
    <dbReference type="NCBI Taxonomy" id="376175"/>
    <lineage>
        <taxon>Bacteria</taxon>
        <taxon>Pseudomonadati</taxon>
        <taxon>Pseudomonadota</taxon>
        <taxon>Betaproteobacteria</taxon>
        <taxon>Burkholderiales</taxon>
        <taxon>Sphaerotilaceae</taxon>
        <taxon>Caldimonas</taxon>
    </lineage>
</organism>
<evidence type="ECO:0000256" key="8">
    <source>
        <dbReference type="RuleBase" id="RU004447"/>
    </source>
</evidence>
<feature type="signal peptide" evidence="9">
    <location>
        <begin position="1"/>
        <end position="21"/>
    </location>
</feature>
<feature type="chain" id="PRO_5047312585" evidence="9">
    <location>
        <begin position="22"/>
        <end position="907"/>
    </location>
</feature>
<evidence type="ECO:0000259" key="10">
    <source>
        <dbReference type="Pfam" id="PF00675"/>
    </source>
</evidence>
<dbReference type="PANTHER" id="PTHR43690:SF17">
    <property type="entry name" value="PROTEIN YHJJ"/>
    <property type="match status" value="1"/>
</dbReference>
<evidence type="ECO:0000256" key="7">
    <source>
        <dbReference type="ARBA" id="ARBA00023049"/>
    </source>
</evidence>
<evidence type="ECO:0000256" key="9">
    <source>
        <dbReference type="SAM" id="SignalP"/>
    </source>
</evidence>
<evidence type="ECO:0000256" key="6">
    <source>
        <dbReference type="ARBA" id="ARBA00022833"/>
    </source>
</evidence>
<dbReference type="EMBL" id="CP110257">
    <property type="protein sequence ID" value="UZD53940.1"/>
    <property type="molecule type" value="Genomic_DNA"/>
</dbReference>
<keyword evidence="7" id="KW-0482">Metalloprotease</keyword>
<dbReference type="Gene3D" id="3.30.830.10">
    <property type="entry name" value="Metalloenzyme, LuxS/M16 peptidase-like"/>
    <property type="match status" value="4"/>
</dbReference>
<dbReference type="InterPro" id="IPR007863">
    <property type="entry name" value="Peptidase_M16_C"/>
</dbReference>
<dbReference type="RefSeq" id="WP_264891509.1">
    <property type="nucleotide sequence ID" value="NZ_CP110257.1"/>
</dbReference>
<feature type="domain" description="Peptidase M16 N-terminal" evidence="10">
    <location>
        <begin position="50"/>
        <end position="195"/>
    </location>
</feature>